<dbReference type="OrthoDB" id="10008061at2"/>
<sequence length="99" mass="11507">MDRFALPFEPQEIGECGDCSATLYDGQEYAEYQNRILCEDCEEKATDLEKKEDDVHLFIEQYVKEHGDTPEASEVLDHCELWSDHLQMVESVLKQYDVA</sequence>
<comment type="caution">
    <text evidence="1">The sequence shown here is derived from an EMBL/GenBank/DDBJ whole genome shotgun (WGS) entry which is preliminary data.</text>
</comment>
<proteinExistence type="predicted"/>
<name>A0A235FBW5_9BACL</name>
<keyword evidence="2" id="KW-1185">Reference proteome</keyword>
<dbReference type="AlphaFoldDB" id="A0A235FBW5"/>
<reference evidence="1 2" key="1">
    <citation type="submission" date="2017-07" db="EMBL/GenBank/DDBJ databases">
        <title>Fictibacillus sp. nov. GDSW-R2A3 Genome sequencing and assembly.</title>
        <authorList>
            <person name="Mayilraj S."/>
        </authorList>
    </citation>
    <scope>NUCLEOTIDE SEQUENCE [LARGE SCALE GENOMIC DNA]</scope>
    <source>
        <strain evidence="1 2">GDSW-R2A3</strain>
    </source>
</reference>
<gene>
    <name evidence="1" type="ORF">CGZ90_00605</name>
</gene>
<evidence type="ECO:0000313" key="1">
    <source>
        <dbReference type="EMBL" id="OYD58437.1"/>
    </source>
</evidence>
<organism evidence="1 2">
    <name type="scientific">Fictibacillus aquaticus</name>
    <dbReference type="NCBI Taxonomy" id="2021314"/>
    <lineage>
        <taxon>Bacteria</taxon>
        <taxon>Bacillati</taxon>
        <taxon>Bacillota</taxon>
        <taxon>Bacilli</taxon>
        <taxon>Bacillales</taxon>
        <taxon>Fictibacillaceae</taxon>
        <taxon>Fictibacillus</taxon>
    </lineage>
</organism>
<dbReference type="EMBL" id="NOII01000001">
    <property type="protein sequence ID" value="OYD58437.1"/>
    <property type="molecule type" value="Genomic_DNA"/>
</dbReference>
<dbReference type="RefSeq" id="WP_094250399.1">
    <property type="nucleotide sequence ID" value="NZ_JBHLXL010000001.1"/>
</dbReference>
<dbReference type="Proteomes" id="UP000215059">
    <property type="component" value="Unassembled WGS sequence"/>
</dbReference>
<evidence type="ECO:0000313" key="2">
    <source>
        <dbReference type="Proteomes" id="UP000215059"/>
    </source>
</evidence>
<protein>
    <submittedName>
        <fullName evidence="1">Uncharacterized protein</fullName>
    </submittedName>
</protein>
<accession>A0A235FBW5</accession>